<proteinExistence type="predicted"/>
<name>A0A380G2I2_9STAP</name>
<organism evidence="2 4">
    <name type="scientific">Staphylococcus petrasii</name>
    <dbReference type="NCBI Taxonomy" id="1276936"/>
    <lineage>
        <taxon>Bacteria</taxon>
        <taxon>Bacillati</taxon>
        <taxon>Bacillota</taxon>
        <taxon>Bacilli</taxon>
        <taxon>Bacillales</taxon>
        <taxon>Staphylococcaceae</taxon>
        <taxon>Staphylococcus</taxon>
    </lineage>
</organism>
<evidence type="ECO:0000313" key="2">
    <source>
        <dbReference type="EMBL" id="SUM44707.1"/>
    </source>
</evidence>
<sequence length="66" mass="7340">MKHLITFIWALILMQMVNFVLNSLNGGGSLNFIAPVIIAVFITIMIAILGAMIKPNDYARKGNRHI</sequence>
<accession>A0A380G2I2</accession>
<keyword evidence="5" id="KW-1185">Reference proteome</keyword>
<evidence type="ECO:0000313" key="4">
    <source>
        <dbReference type="Proteomes" id="UP000254047"/>
    </source>
</evidence>
<dbReference type="Proteomes" id="UP000254047">
    <property type="component" value="Unassembled WGS sequence"/>
</dbReference>
<dbReference type="Pfam" id="PF11151">
    <property type="entry name" value="DUF2929"/>
    <property type="match status" value="1"/>
</dbReference>
<reference evidence="2 4" key="1">
    <citation type="submission" date="2018-06" db="EMBL/GenBank/DDBJ databases">
        <authorList>
            <consortium name="Pathogen Informatics"/>
            <person name="Doyle S."/>
        </authorList>
    </citation>
    <scope>NUCLEOTIDE SEQUENCE [LARGE SCALE GENOMIC DNA]</scope>
    <source>
        <strain evidence="2 4">NCTC13830</strain>
    </source>
</reference>
<dbReference type="AlphaFoldDB" id="A0A380G2I2"/>
<dbReference type="InterPro" id="IPR021324">
    <property type="entry name" value="DUF2929"/>
</dbReference>
<keyword evidence="1" id="KW-0812">Transmembrane</keyword>
<dbReference type="OrthoDB" id="2440739at2"/>
<evidence type="ECO:0000313" key="5">
    <source>
        <dbReference type="Proteomes" id="UP000297598"/>
    </source>
</evidence>
<evidence type="ECO:0000256" key="1">
    <source>
        <dbReference type="SAM" id="Phobius"/>
    </source>
</evidence>
<evidence type="ECO:0000313" key="3">
    <source>
        <dbReference type="EMBL" id="TGE17705.1"/>
    </source>
</evidence>
<dbReference type="RefSeq" id="WP_103297607.1">
    <property type="nucleotide sequence ID" value="NZ_PPQT01000028.1"/>
</dbReference>
<dbReference type="EMBL" id="SRLS01000007">
    <property type="protein sequence ID" value="TGE17705.1"/>
    <property type="molecule type" value="Genomic_DNA"/>
</dbReference>
<dbReference type="EMBL" id="UHDO01000001">
    <property type="protein sequence ID" value="SUM44707.1"/>
    <property type="molecule type" value="Genomic_DNA"/>
</dbReference>
<dbReference type="Proteomes" id="UP000297598">
    <property type="component" value="Unassembled WGS sequence"/>
</dbReference>
<gene>
    <name evidence="3" type="ORF">BJR09_06125</name>
    <name evidence="2" type="ORF">NCTC13830_02117</name>
</gene>
<feature type="transmembrane region" description="Helical" evidence="1">
    <location>
        <begin position="32"/>
        <end position="53"/>
    </location>
</feature>
<keyword evidence="1" id="KW-0472">Membrane</keyword>
<keyword evidence="1" id="KW-1133">Transmembrane helix</keyword>
<protein>
    <submittedName>
        <fullName evidence="3">DUF2929 family protein</fullName>
    </submittedName>
    <submittedName>
        <fullName evidence="2">Protein of uncharacterized function (DUF2929)</fullName>
    </submittedName>
</protein>
<reference evidence="3 5" key="2">
    <citation type="submission" date="2019-04" db="EMBL/GenBank/DDBJ databases">
        <title>Genomic characterization of Staphylococcus petrasii strains.</title>
        <authorList>
            <person name="Vrbovska V."/>
            <person name="Kovarovic V."/>
            <person name="Maslanova I."/>
            <person name="Indrakova A."/>
            <person name="Petras P."/>
            <person name="Sedo O."/>
            <person name="Svec P."/>
            <person name="Fisarova L."/>
            <person name="Sedlacek I."/>
            <person name="Doskar J."/>
            <person name="Pantucek R."/>
        </authorList>
    </citation>
    <scope>NUCLEOTIDE SEQUENCE [LARGE SCALE GENOMIC DNA]</scope>
    <source>
        <strain evidence="3 5">P5404</strain>
    </source>
</reference>